<evidence type="ECO:0000259" key="4">
    <source>
        <dbReference type="PROSITE" id="PS50111"/>
    </source>
</evidence>
<dbReference type="Gene3D" id="1.10.287.950">
    <property type="entry name" value="Methyl-accepting chemotaxis protein"/>
    <property type="match status" value="1"/>
</dbReference>
<dbReference type="Pfam" id="PF00015">
    <property type="entry name" value="MCPsignal"/>
    <property type="match status" value="1"/>
</dbReference>
<dbReference type="EMBL" id="PXWF02000150">
    <property type="protein sequence ID" value="PWF48743.1"/>
    <property type="molecule type" value="Genomic_DNA"/>
</dbReference>
<evidence type="ECO:0000313" key="5">
    <source>
        <dbReference type="EMBL" id="PWF48743.1"/>
    </source>
</evidence>
<evidence type="ECO:0000313" key="6">
    <source>
        <dbReference type="Proteomes" id="UP000241421"/>
    </source>
</evidence>
<gene>
    <name evidence="5" type="ORF">C7C56_010250</name>
</gene>
<dbReference type="InterPro" id="IPR004089">
    <property type="entry name" value="MCPsignal_dom"/>
</dbReference>
<keyword evidence="1" id="KW-0488">Methylation</keyword>
<feature type="non-terminal residue" evidence="5">
    <location>
        <position position="1"/>
    </location>
</feature>
<dbReference type="GO" id="GO:0005886">
    <property type="term" value="C:plasma membrane"/>
    <property type="evidence" value="ECO:0007669"/>
    <property type="project" value="TreeGrafter"/>
</dbReference>
<comment type="similarity">
    <text evidence="2">Belongs to the methyl-accepting chemotaxis (MCP) protein family.</text>
</comment>
<evidence type="ECO:0000256" key="1">
    <source>
        <dbReference type="ARBA" id="ARBA00022481"/>
    </source>
</evidence>
<dbReference type="GO" id="GO:0007165">
    <property type="term" value="P:signal transduction"/>
    <property type="evidence" value="ECO:0007669"/>
    <property type="project" value="UniProtKB-KW"/>
</dbReference>
<dbReference type="GO" id="GO:0004888">
    <property type="term" value="F:transmembrane signaling receptor activity"/>
    <property type="evidence" value="ECO:0007669"/>
    <property type="project" value="TreeGrafter"/>
</dbReference>
<feature type="domain" description="Methyl-accepting transducer" evidence="4">
    <location>
        <begin position="1"/>
        <end position="92"/>
    </location>
</feature>
<dbReference type="RefSeq" id="WP_229458564.1">
    <property type="nucleotide sequence ID" value="NZ_PXWF02000150.1"/>
</dbReference>
<accession>A0A2U2HML5</accession>
<protein>
    <submittedName>
        <fullName evidence="5">Methyl-accepting chemotaxis protein</fullName>
    </submittedName>
</protein>
<dbReference type="SUPFAM" id="SSF58104">
    <property type="entry name" value="Methyl-accepting chemotaxis protein (MCP) signaling domain"/>
    <property type="match status" value="1"/>
</dbReference>
<dbReference type="PROSITE" id="PS50111">
    <property type="entry name" value="CHEMOTAXIS_TRANSDUC_2"/>
    <property type="match status" value="1"/>
</dbReference>
<feature type="non-terminal residue" evidence="5">
    <location>
        <position position="128"/>
    </location>
</feature>
<keyword evidence="6" id="KW-1185">Reference proteome</keyword>
<evidence type="ECO:0000256" key="3">
    <source>
        <dbReference type="PROSITE-ProRule" id="PRU00284"/>
    </source>
</evidence>
<dbReference type="PANTHER" id="PTHR43531:SF14">
    <property type="entry name" value="METHYL-ACCEPTING CHEMOTAXIS PROTEIN I-RELATED"/>
    <property type="match status" value="1"/>
</dbReference>
<keyword evidence="3" id="KW-0807">Transducer</keyword>
<proteinExistence type="inferred from homology"/>
<name>A0A2U2HML5_9BURK</name>
<dbReference type="Proteomes" id="UP000241421">
    <property type="component" value="Unassembled WGS sequence"/>
</dbReference>
<comment type="caution">
    <text evidence="5">The sequence shown here is derived from an EMBL/GenBank/DDBJ whole genome shotgun (WGS) entry which is preliminary data.</text>
</comment>
<dbReference type="PANTHER" id="PTHR43531">
    <property type="entry name" value="PROTEIN ICFG"/>
    <property type="match status" value="1"/>
</dbReference>
<organism evidence="5 6">
    <name type="scientific">Massilia glaciei</name>
    <dbReference type="NCBI Taxonomy" id="1524097"/>
    <lineage>
        <taxon>Bacteria</taxon>
        <taxon>Pseudomonadati</taxon>
        <taxon>Pseudomonadota</taxon>
        <taxon>Betaproteobacteria</taxon>
        <taxon>Burkholderiales</taxon>
        <taxon>Oxalobacteraceae</taxon>
        <taxon>Telluria group</taxon>
        <taxon>Massilia</taxon>
    </lineage>
</organism>
<dbReference type="GO" id="GO:0006935">
    <property type="term" value="P:chemotaxis"/>
    <property type="evidence" value="ECO:0007669"/>
    <property type="project" value="TreeGrafter"/>
</dbReference>
<reference evidence="5 6" key="1">
    <citation type="submission" date="2018-04" db="EMBL/GenBank/DDBJ databases">
        <title>Massilia violaceinigra sp. nov., a novel purple-pigmented bacterium isolated from Tianshan glacier, Xinjiang, China.</title>
        <authorList>
            <person name="Wang H."/>
        </authorList>
    </citation>
    <scope>NUCLEOTIDE SEQUENCE [LARGE SCALE GENOMIC DNA]</scope>
    <source>
        <strain evidence="5 6">B448-2</strain>
    </source>
</reference>
<evidence type="ECO:0000256" key="2">
    <source>
        <dbReference type="ARBA" id="ARBA00029447"/>
    </source>
</evidence>
<sequence length="128" mass="12965">STAAREIKNLVGESVAQVGLGSQLVDQTGATMGEIVASVRRVTDIMAEIADASRQQTAGIEQVNSAIAQMDRDTEQNASLVEQTAAAASSLHEQAGALAEVVSVFTLDGAARPRPGAPAAVAPMPAGP</sequence>
<dbReference type="AlphaFoldDB" id="A0A2U2HML5"/>
<dbReference type="InterPro" id="IPR051310">
    <property type="entry name" value="MCP_chemotaxis"/>
</dbReference>